<keyword evidence="4 6" id="KW-1133">Transmembrane helix</keyword>
<accession>A0ABW4DMC4</accession>
<keyword evidence="2 6" id="KW-1003">Cell membrane</keyword>
<dbReference type="RefSeq" id="WP_164506516.1">
    <property type="nucleotide sequence ID" value="NZ_JBHTOF010000020.1"/>
</dbReference>
<evidence type="ECO:0000256" key="5">
    <source>
        <dbReference type="ARBA" id="ARBA00023136"/>
    </source>
</evidence>
<reference evidence="9" key="1">
    <citation type="journal article" date="2019" name="Int. J. Syst. Evol. Microbiol.">
        <title>The Global Catalogue of Microorganisms (GCM) 10K type strain sequencing project: providing services to taxonomists for standard genome sequencing and annotation.</title>
        <authorList>
            <consortium name="The Broad Institute Genomics Platform"/>
            <consortium name="The Broad Institute Genome Sequencing Center for Infectious Disease"/>
            <person name="Wu L."/>
            <person name="Ma J."/>
        </authorList>
    </citation>
    <scope>NUCLEOTIDE SEQUENCE [LARGE SCALE GENOMIC DNA]</scope>
    <source>
        <strain evidence="9">CCM 8951</strain>
    </source>
</reference>
<dbReference type="PIRSF" id="PIRSF018968">
    <property type="entry name" value="ABC_permease_BceB"/>
    <property type="match status" value="1"/>
</dbReference>
<dbReference type="EMBL" id="JBHTOF010000020">
    <property type="protein sequence ID" value="MFD1464953.1"/>
    <property type="molecule type" value="Genomic_DNA"/>
</dbReference>
<evidence type="ECO:0000256" key="3">
    <source>
        <dbReference type="ARBA" id="ARBA00022692"/>
    </source>
</evidence>
<evidence type="ECO:0000256" key="1">
    <source>
        <dbReference type="ARBA" id="ARBA00004651"/>
    </source>
</evidence>
<dbReference type="PANTHER" id="PTHR46795">
    <property type="entry name" value="ABC TRANSPORTER PERMEASE-RELATED-RELATED"/>
    <property type="match status" value="1"/>
</dbReference>
<proteinExistence type="inferred from homology"/>
<sequence length="686" mass="78019">MIVQTAFKNFHRHIAGRSLYIVAISLLVMVSYASLTAYTDQHLQTLVNSNPMLISLLVLYVAILTFSLLIIFYANRFLLQQQHQEIGVQILSGLSRGQIARLFSYENLFGELIELGSGLILGMLFSKLYGMLLLRLMGVDAEINRWFSLTALWVTAVSFLAIFLIVALIDSARISQLKLVQLIYGRPNRSAETPPTLNLLLSCLGVGLLIASYVAVFKLNWFQSVEDLRLDQPSSFALYFIGASLFLGVWLMYRNVLPTVLEWMRHRSWAFSRRHLLDFAVAGQKFHQHYQSLSLTTLFVTASIVMLGSAAAIYAFETRSLQEEVPIDLVTDRQHQAKVLQEIDDAGGSGKALTHFSIKISAAQLQGPKHREIMTSNTIPLEIISLADYQKAQRYQKNLPPLNLQRTQAMYISRDFYLQHVSEQDLKQNQIELAQPQLPKLQITVLSRSYPLGGYLFFDNLLVVSNSVFKKIDSVNSRELIAYQVKNIQPAGKTLSKLDEESFKDQAMRQLIYHDAKKLSDVKMTIFQGQSQDTRADYLSNTYYVRGPVQTLINRSLGIAVFVVGTLGILTTFAWASIFSLRQLTEAQADRYEYLTMKKMGISQPDLNRFIVDYHRFVYLLPVIFGIINGLLIMHVVGGNLDHLQLGLLYILTAVTFVIYGCFHIFTIRRYRRIIEQLKPSEQHVK</sequence>
<evidence type="ECO:0000313" key="8">
    <source>
        <dbReference type="EMBL" id="MFD1464953.1"/>
    </source>
</evidence>
<evidence type="ECO:0000259" key="7">
    <source>
        <dbReference type="Pfam" id="PF02687"/>
    </source>
</evidence>
<feature type="domain" description="ABC3 transporter permease C-terminal" evidence="7">
    <location>
        <begin position="58"/>
        <end position="167"/>
    </location>
</feature>
<comment type="similarity">
    <text evidence="6">Belongs to the ABC-4 integral membrane protein family.</text>
</comment>
<feature type="transmembrane region" description="Helical" evidence="6">
    <location>
        <begin position="196"/>
        <end position="216"/>
    </location>
</feature>
<organism evidence="8 9">
    <name type="scientific">Lapidilactobacillus mulanensis</name>
    <dbReference type="NCBI Taxonomy" id="2485999"/>
    <lineage>
        <taxon>Bacteria</taxon>
        <taxon>Bacillati</taxon>
        <taxon>Bacillota</taxon>
        <taxon>Bacilli</taxon>
        <taxon>Lactobacillales</taxon>
        <taxon>Lactobacillaceae</taxon>
        <taxon>Lapidilactobacillus</taxon>
    </lineage>
</organism>
<feature type="transmembrane region" description="Helical" evidence="6">
    <location>
        <begin position="108"/>
        <end position="126"/>
    </location>
</feature>
<feature type="transmembrane region" description="Helical" evidence="6">
    <location>
        <begin position="236"/>
        <end position="257"/>
    </location>
</feature>
<feature type="transmembrane region" description="Helical" evidence="6">
    <location>
        <begin position="51"/>
        <end position="74"/>
    </location>
</feature>
<dbReference type="InterPro" id="IPR027022">
    <property type="entry name" value="ABC_permease_BceB-typ"/>
</dbReference>
<evidence type="ECO:0000256" key="4">
    <source>
        <dbReference type="ARBA" id="ARBA00022989"/>
    </source>
</evidence>
<feature type="transmembrane region" description="Helical" evidence="6">
    <location>
        <begin position="649"/>
        <end position="668"/>
    </location>
</feature>
<evidence type="ECO:0000313" key="9">
    <source>
        <dbReference type="Proteomes" id="UP001597244"/>
    </source>
</evidence>
<keyword evidence="6" id="KW-0813">Transport</keyword>
<feature type="transmembrane region" description="Helical" evidence="6">
    <location>
        <begin position="20"/>
        <end position="39"/>
    </location>
</feature>
<dbReference type="InterPro" id="IPR003838">
    <property type="entry name" value="ABC3_permease_C"/>
</dbReference>
<dbReference type="Pfam" id="PF02687">
    <property type="entry name" value="FtsX"/>
    <property type="match status" value="1"/>
</dbReference>
<feature type="transmembrane region" description="Helical" evidence="6">
    <location>
        <begin position="617"/>
        <end position="637"/>
    </location>
</feature>
<evidence type="ECO:0000256" key="2">
    <source>
        <dbReference type="ARBA" id="ARBA00022475"/>
    </source>
</evidence>
<gene>
    <name evidence="8" type="ORF">ACFQ4L_02455</name>
</gene>
<keyword evidence="3 6" id="KW-0812">Transmembrane</keyword>
<dbReference type="PANTHER" id="PTHR46795:SF3">
    <property type="entry name" value="ABC TRANSPORTER PERMEASE"/>
    <property type="match status" value="1"/>
</dbReference>
<comment type="subcellular location">
    <subcellularLocation>
        <location evidence="1 6">Cell membrane</location>
        <topology evidence="1 6">Multi-pass membrane protein</topology>
    </subcellularLocation>
</comment>
<feature type="transmembrane region" description="Helical" evidence="6">
    <location>
        <begin position="557"/>
        <end position="581"/>
    </location>
</feature>
<feature type="transmembrane region" description="Helical" evidence="6">
    <location>
        <begin position="146"/>
        <end position="169"/>
    </location>
</feature>
<comment type="caution">
    <text evidence="8">The sequence shown here is derived from an EMBL/GenBank/DDBJ whole genome shotgun (WGS) entry which is preliminary data.</text>
</comment>
<dbReference type="Proteomes" id="UP001597244">
    <property type="component" value="Unassembled WGS sequence"/>
</dbReference>
<feature type="transmembrane region" description="Helical" evidence="6">
    <location>
        <begin position="293"/>
        <end position="316"/>
    </location>
</feature>
<protein>
    <submittedName>
        <fullName evidence="8">FtsX-like permease family protein</fullName>
    </submittedName>
</protein>
<keyword evidence="5 6" id="KW-0472">Membrane</keyword>
<evidence type="ECO:0000256" key="6">
    <source>
        <dbReference type="PIRNR" id="PIRNR018968"/>
    </source>
</evidence>
<dbReference type="InterPro" id="IPR052536">
    <property type="entry name" value="ABC-4_Integral_Memb_Prot"/>
</dbReference>
<name>A0ABW4DMC4_9LACO</name>
<keyword evidence="9" id="KW-1185">Reference proteome</keyword>